<feature type="transmembrane region" description="Helical" evidence="1">
    <location>
        <begin position="171"/>
        <end position="188"/>
    </location>
</feature>
<dbReference type="PANTHER" id="PTHR41795">
    <property type="entry name" value="EXOPOLYSACCHARIDE SYNTHESIS PROTEIN"/>
    <property type="match status" value="1"/>
</dbReference>
<keyword evidence="3" id="KW-1185">Reference proteome</keyword>
<dbReference type="Proteomes" id="UP000631300">
    <property type="component" value="Unassembled WGS sequence"/>
</dbReference>
<protein>
    <submittedName>
        <fullName evidence="2">ABC transporter permease</fullName>
    </submittedName>
</protein>
<reference evidence="2" key="1">
    <citation type="journal article" date="2014" name="Int. J. Syst. Evol. Microbiol.">
        <title>Complete genome sequence of Corynebacterium casei LMG S-19264T (=DSM 44701T), isolated from a smear-ripened cheese.</title>
        <authorList>
            <consortium name="US DOE Joint Genome Institute (JGI-PGF)"/>
            <person name="Walter F."/>
            <person name="Albersmeier A."/>
            <person name="Kalinowski J."/>
            <person name="Ruckert C."/>
        </authorList>
    </citation>
    <scope>NUCLEOTIDE SEQUENCE</scope>
    <source>
        <strain evidence="2">KCTC 22164</strain>
    </source>
</reference>
<gene>
    <name evidence="2" type="ORF">GCM10007391_24370</name>
</gene>
<accession>A0A918JM63</accession>
<evidence type="ECO:0000313" key="2">
    <source>
        <dbReference type="EMBL" id="GGW89274.1"/>
    </source>
</evidence>
<feature type="transmembrane region" description="Helical" evidence="1">
    <location>
        <begin position="129"/>
        <end position="151"/>
    </location>
</feature>
<dbReference type="PIRSF" id="PIRSF033239">
    <property type="entry name" value="ExoD"/>
    <property type="match status" value="1"/>
</dbReference>
<organism evidence="2 3">
    <name type="scientific">Alteromonas halophila</name>
    <dbReference type="NCBI Taxonomy" id="516698"/>
    <lineage>
        <taxon>Bacteria</taxon>
        <taxon>Pseudomonadati</taxon>
        <taxon>Pseudomonadota</taxon>
        <taxon>Gammaproteobacteria</taxon>
        <taxon>Alteromonadales</taxon>
        <taxon>Alteromonadaceae</taxon>
        <taxon>Alteromonas/Salinimonas group</taxon>
        <taxon>Alteromonas</taxon>
    </lineage>
</organism>
<comment type="caution">
    <text evidence="2">The sequence shown here is derived from an EMBL/GenBank/DDBJ whole genome shotgun (WGS) entry which is preliminary data.</text>
</comment>
<name>A0A918JM63_9ALTE</name>
<sequence length="194" mass="21026">MRVKDSVSEILGNLDNDIQGEKLSFGELVGKFEDRGFGPLLLIPSLLAFLPTGAIPGVPSLCGITIFLICIQVAVNKDHPWLPKRLKQQAISREKILTGVDKAQPYVSKVEHYLRPRARWLSSAPLKNLIAIYCGAAALCMIPLELLPFAAALPSFALAITAIGMTNRDGLFIGIGIVLQLGTVYLVMQAMNSL</sequence>
<proteinExistence type="predicted"/>
<keyword evidence="1" id="KW-0472">Membrane</keyword>
<keyword evidence="1" id="KW-1133">Transmembrane helix</keyword>
<dbReference type="AlphaFoldDB" id="A0A918JM63"/>
<dbReference type="PANTHER" id="PTHR41795:SF1">
    <property type="entry name" value="EXOPOLYSACCHARIDE SYNTHESIS PROTEIN"/>
    <property type="match status" value="1"/>
</dbReference>
<evidence type="ECO:0000313" key="3">
    <source>
        <dbReference type="Proteomes" id="UP000631300"/>
    </source>
</evidence>
<keyword evidence="1" id="KW-0812">Transmembrane</keyword>
<evidence type="ECO:0000256" key="1">
    <source>
        <dbReference type="SAM" id="Phobius"/>
    </source>
</evidence>
<dbReference type="EMBL" id="BMXP01000006">
    <property type="protein sequence ID" value="GGW89274.1"/>
    <property type="molecule type" value="Genomic_DNA"/>
</dbReference>
<dbReference type="Pfam" id="PF06055">
    <property type="entry name" value="ExoD"/>
    <property type="match status" value="1"/>
</dbReference>
<dbReference type="InterPro" id="IPR010331">
    <property type="entry name" value="ExoD"/>
</dbReference>
<reference evidence="2" key="2">
    <citation type="submission" date="2020-09" db="EMBL/GenBank/DDBJ databases">
        <authorList>
            <person name="Sun Q."/>
            <person name="Kim S."/>
        </authorList>
    </citation>
    <scope>NUCLEOTIDE SEQUENCE</scope>
    <source>
        <strain evidence="2">KCTC 22164</strain>
    </source>
</reference>
<feature type="transmembrane region" description="Helical" evidence="1">
    <location>
        <begin position="54"/>
        <end position="75"/>
    </location>
</feature>